<proteinExistence type="predicted"/>
<dbReference type="RefSeq" id="WP_343965655.1">
    <property type="nucleotide sequence ID" value="NZ_BAAAGK010000034.1"/>
</dbReference>
<reference evidence="2" key="1">
    <citation type="journal article" date="2019" name="Int. J. Syst. Evol. Microbiol.">
        <title>The Global Catalogue of Microorganisms (GCM) 10K type strain sequencing project: providing services to taxonomists for standard genome sequencing and annotation.</title>
        <authorList>
            <consortium name="The Broad Institute Genomics Platform"/>
            <consortium name="The Broad Institute Genome Sequencing Center for Infectious Disease"/>
            <person name="Wu L."/>
            <person name="Ma J."/>
        </authorList>
    </citation>
    <scope>NUCLEOTIDE SEQUENCE [LARGE SCALE GENOMIC DNA]</scope>
    <source>
        <strain evidence="2">JCM 10083</strain>
    </source>
</reference>
<evidence type="ECO:0000313" key="1">
    <source>
        <dbReference type="EMBL" id="MFC7605603.1"/>
    </source>
</evidence>
<name>A0ABW2TA67_9ACTN</name>
<dbReference type="EMBL" id="JBHTEE010000001">
    <property type="protein sequence ID" value="MFC7605603.1"/>
    <property type="molecule type" value="Genomic_DNA"/>
</dbReference>
<gene>
    <name evidence="1" type="ORF">ACFQVD_36435</name>
</gene>
<evidence type="ECO:0000313" key="2">
    <source>
        <dbReference type="Proteomes" id="UP001596514"/>
    </source>
</evidence>
<keyword evidence="2" id="KW-1185">Reference proteome</keyword>
<accession>A0ABW2TA67</accession>
<dbReference type="Proteomes" id="UP001596514">
    <property type="component" value="Unassembled WGS sequence"/>
</dbReference>
<protein>
    <submittedName>
        <fullName evidence="1">Uncharacterized protein</fullName>
    </submittedName>
</protein>
<comment type="caution">
    <text evidence="1">The sequence shown here is derived from an EMBL/GenBank/DDBJ whole genome shotgun (WGS) entry which is preliminary data.</text>
</comment>
<sequence>MALYKGAQLNAFKARNAKKKRSIQDRLSNTPVTGLLRKHANVNPMALLGAGVATADHILELGASRLAARANIDADAASKWINAARDVKRAQAGDDVPALKPADWSEEDVGLVRALLALESAELLRSATPGLSYATDRARVLLKGTGWLRWKLTTGASDNLAENIAELSEWISSGKGEAHQAGVESQLARHLALIDDLRNPGEVARLWAYKREELLTLLREEVP</sequence>
<organism evidence="1 2">
    <name type="scientific">Streptosporangium amethystogenes subsp. fukuiense</name>
    <dbReference type="NCBI Taxonomy" id="698418"/>
    <lineage>
        <taxon>Bacteria</taxon>
        <taxon>Bacillati</taxon>
        <taxon>Actinomycetota</taxon>
        <taxon>Actinomycetes</taxon>
        <taxon>Streptosporangiales</taxon>
        <taxon>Streptosporangiaceae</taxon>
        <taxon>Streptosporangium</taxon>
    </lineage>
</organism>